<evidence type="ECO:0000313" key="3">
    <source>
        <dbReference type="Proteomes" id="UP001597369"/>
    </source>
</evidence>
<name>A0ABW4X2E4_9BACT</name>
<dbReference type="InterPro" id="IPR050902">
    <property type="entry name" value="ABC_Transporter_SBP"/>
</dbReference>
<evidence type="ECO:0000313" key="2">
    <source>
        <dbReference type="EMBL" id="MFD2069139.1"/>
    </source>
</evidence>
<dbReference type="PANTHER" id="PTHR30535:SF4">
    <property type="entry name" value="HEMIN-BINDING PERIPLASMIC PROTEIN HMUT"/>
    <property type="match status" value="1"/>
</dbReference>
<dbReference type="Pfam" id="PF01497">
    <property type="entry name" value="Peripla_BP_2"/>
    <property type="match status" value="1"/>
</dbReference>
<dbReference type="Gene3D" id="3.40.50.1980">
    <property type="entry name" value="Nitrogenase molybdenum iron protein domain"/>
    <property type="match status" value="2"/>
</dbReference>
<sequence length="324" mass="34608">MVLRNNIYKISGLGKPVKWWVGLLCGAAFSFVPTGCKPGTDEVAQAKEHQVITAAETVPAKKMVTLGGTVTEIVCALGDCNAIVATDLTSTYPKHMQQLPSMGYRNNIKAEGIISTGADFVLAEADYLDESVVDQLSSTGVAMHVVENNLSKESTIKMVQQLGKLLGKEAKAKELQERIEADFAQVNKHLAEASSRPKVLFVYARGQGTLNIGGKNTFAEKMINLAGGQLAVNQLEEFKPLTAEAVIAANPDYLLFFDSGQQSLGGVEGIMSIPGIKETTAGKKKNIIAMDGLYLSGFGPRVGKAVDELVLKIHPELQATASVQ</sequence>
<proteinExistence type="predicted"/>
<dbReference type="RefSeq" id="WP_229957342.1">
    <property type="nucleotide sequence ID" value="NZ_JAJJWI010000001.1"/>
</dbReference>
<evidence type="ECO:0000259" key="1">
    <source>
        <dbReference type="PROSITE" id="PS50983"/>
    </source>
</evidence>
<accession>A0ABW4X2E4</accession>
<protein>
    <submittedName>
        <fullName evidence="2">Hemin ABC transporter substrate-binding protein</fullName>
    </submittedName>
</protein>
<dbReference type="SUPFAM" id="SSF53807">
    <property type="entry name" value="Helical backbone' metal receptor"/>
    <property type="match status" value="1"/>
</dbReference>
<dbReference type="EMBL" id="JBHUHV010000058">
    <property type="protein sequence ID" value="MFD2069139.1"/>
    <property type="molecule type" value="Genomic_DNA"/>
</dbReference>
<comment type="caution">
    <text evidence="2">The sequence shown here is derived from an EMBL/GenBank/DDBJ whole genome shotgun (WGS) entry which is preliminary data.</text>
</comment>
<dbReference type="PANTHER" id="PTHR30535">
    <property type="entry name" value="VITAMIN B12-BINDING PROTEIN"/>
    <property type="match status" value="1"/>
</dbReference>
<dbReference type="PROSITE" id="PS50983">
    <property type="entry name" value="FE_B12_PBP"/>
    <property type="match status" value="1"/>
</dbReference>
<reference evidence="3" key="1">
    <citation type="journal article" date="2019" name="Int. J. Syst. Evol. Microbiol.">
        <title>The Global Catalogue of Microorganisms (GCM) 10K type strain sequencing project: providing services to taxonomists for standard genome sequencing and annotation.</title>
        <authorList>
            <consortium name="The Broad Institute Genomics Platform"/>
            <consortium name="The Broad Institute Genome Sequencing Center for Infectious Disease"/>
            <person name="Wu L."/>
            <person name="Ma J."/>
        </authorList>
    </citation>
    <scope>NUCLEOTIDE SEQUENCE [LARGE SCALE GENOMIC DNA]</scope>
    <source>
        <strain evidence="3">JCM 16545</strain>
    </source>
</reference>
<keyword evidence="3" id="KW-1185">Reference proteome</keyword>
<feature type="domain" description="Fe/B12 periplasmic-binding" evidence="1">
    <location>
        <begin position="62"/>
        <end position="321"/>
    </location>
</feature>
<organism evidence="2 3">
    <name type="scientific">Pontibacter silvestris</name>
    <dbReference type="NCBI Taxonomy" id="2305183"/>
    <lineage>
        <taxon>Bacteria</taxon>
        <taxon>Pseudomonadati</taxon>
        <taxon>Bacteroidota</taxon>
        <taxon>Cytophagia</taxon>
        <taxon>Cytophagales</taxon>
        <taxon>Hymenobacteraceae</taxon>
        <taxon>Pontibacter</taxon>
    </lineage>
</organism>
<dbReference type="Proteomes" id="UP001597369">
    <property type="component" value="Unassembled WGS sequence"/>
</dbReference>
<dbReference type="InterPro" id="IPR002491">
    <property type="entry name" value="ABC_transptr_periplasmic_BD"/>
</dbReference>
<gene>
    <name evidence="2" type="ORF">ACFSKU_19805</name>
</gene>